<organism evidence="8 9">
    <name type="scientific">Oidiodendron maius (strain Zn)</name>
    <dbReference type="NCBI Taxonomy" id="913774"/>
    <lineage>
        <taxon>Eukaryota</taxon>
        <taxon>Fungi</taxon>
        <taxon>Dikarya</taxon>
        <taxon>Ascomycota</taxon>
        <taxon>Pezizomycotina</taxon>
        <taxon>Leotiomycetes</taxon>
        <taxon>Leotiomycetes incertae sedis</taxon>
        <taxon>Myxotrichaceae</taxon>
        <taxon>Oidiodendron</taxon>
    </lineage>
</organism>
<dbReference type="OrthoDB" id="16820at2759"/>
<evidence type="ECO:0000256" key="6">
    <source>
        <dbReference type="SAM" id="Phobius"/>
    </source>
</evidence>
<feature type="domain" description="FAD-binding" evidence="7">
    <location>
        <begin position="12"/>
        <end position="362"/>
    </location>
</feature>
<dbReference type="InParanoid" id="A0A0C3D0P9"/>
<proteinExistence type="inferred from homology"/>
<feature type="transmembrane region" description="Helical" evidence="6">
    <location>
        <begin position="12"/>
        <end position="30"/>
    </location>
</feature>
<evidence type="ECO:0000313" key="8">
    <source>
        <dbReference type="EMBL" id="KIM95487.1"/>
    </source>
</evidence>
<keyword evidence="2" id="KW-0285">Flavoprotein</keyword>
<evidence type="ECO:0000259" key="7">
    <source>
        <dbReference type="Pfam" id="PF01494"/>
    </source>
</evidence>
<dbReference type="PANTHER" id="PTHR13789:SF306">
    <property type="entry name" value="HYDROXYLASE, PUTATIVE-RELATED"/>
    <property type="match status" value="1"/>
</dbReference>
<keyword evidence="6" id="KW-0812">Transmembrane</keyword>
<dbReference type="InterPro" id="IPR002938">
    <property type="entry name" value="FAD-bd"/>
</dbReference>
<comment type="similarity">
    <text evidence="1">Belongs to the paxM FAD-dependent monooxygenase family.</text>
</comment>
<evidence type="ECO:0000256" key="2">
    <source>
        <dbReference type="ARBA" id="ARBA00022630"/>
    </source>
</evidence>
<evidence type="ECO:0000256" key="4">
    <source>
        <dbReference type="ARBA" id="ARBA00023002"/>
    </source>
</evidence>
<evidence type="ECO:0000313" key="9">
    <source>
        <dbReference type="Proteomes" id="UP000054321"/>
    </source>
</evidence>
<protein>
    <recommendedName>
        <fullName evidence="7">FAD-binding domain-containing protein</fullName>
    </recommendedName>
</protein>
<accession>A0A0C3D0P9</accession>
<keyword evidence="3" id="KW-0274">FAD</keyword>
<dbReference type="FunFam" id="3.50.50.60:FF:000115">
    <property type="entry name" value="Salicylate hydroxylase, putative"/>
    <property type="match status" value="1"/>
</dbReference>
<dbReference type="Proteomes" id="UP000054321">
    <property type="component" value="Unassembled WGS sequence"/>
</dbReference>
<evidence type="ECO:0000256" key="1">
    <source>
        <dbReference type="ARBA" id="ARBA00007992"/>
    </source>
</evidence>
<dbReference type="GO" id="GO:0071949">
    <property type="term" value="F:FAD binding"/>
    <property type="evidence" value="ECO:0007669"/>
    <property type="project" value="InterPro"/>
</dbReference>
<dbReference type="STRING" id="913774.A0A0C3D0P9"/>
<dbReference type="InterPro" id="IPR036188">
    <property type="entry name" value="FAD/NAD-bd_sf"/>
</dbReference>
<reference evidence="9" key="2">
    <citation type="submission" date="2015-01" db="EMBL/GenBank/DDBJ databases">
        <title>Evolutionary Origins and Diversification of the Mycorrhizal Mutualists.</title>
        <authorList>
            <consortium name="DOE Joint Genome Institute"/>
            <consortium name="Mycorrhizal Genomics Consortium"/>
            <person name="Kohler A."/>
            <person name="Kuo A."/>
            <person name="Nagy L.G."/>
            <person name="Floudas D."/>
            <person name="Copeland A."/>
            <person name="Barry K.W."/>
            <person name="Cichocki N."/>
            <person name="Veneault-Fourrey C."/>
            <person name="LaButti K."/>
            <person name="Lindquist E.A."/>
            <person name="Lipzen A."/>
            <person name="Lundell T."/>
            <person name="Morin E."/>
            <person name="Murat C."/>
            <person name="Riley R."/>
            <person name="Ohm R."/>
            <person name="Sun H."/>
            <person name="Tunlid A."/>
            <person name="Henrissat B."/>
            <person name="Grigoriev I.V."/>
            <person name="Hibbett D.S."/>
            <person name="Martin F."/>
        </authorList>
    </citation>
    <scope>NUCLEOTIDE SEQUENCE [LARGE SCALE GENOMIC DNA]</scope>
    <source>
        <strain evidence="9">Zn</strain>
    </source>
</reference>
<dbReference type="PANTHER" id="PTHR13789">
    <property type="entry name" value="MONOOXYGENASE"/>
    <property type="match status" value="1"/>
</dbReference>
<keyword evidence="6" id="KW-1133">Transmembrane helix</keyword>
<dbReference type="HOGENOM" id="CLU_009665_19_3_1"/>
<dbReference type="SUPFAM" id="SSF51905">
    <property type="entry name" value="FAD/NAD(P)-binding domain"/>
    <property type="match status" value="1"/>
</dbReference>
<keyword evidence="9" id="KW-1185">Reference proteome</keyword>
<keyword evidence="5" id="KW-0503">Monooxygenase</keyword>
<reference evidence="8 9" key="1">
    <citation type="submission" date="2014-04" db="EMBL/GenBank/DDBJ databases">
        <authorList>
            <consortium name="DOE Joint Genome Institute"/>
            <person name="Kuo A."/>
            <person name="Martino E."/>
            <person name="Perotto S."/>
            <person name="Kohler A."/>
            <person name="Nagy L.G."/>
            <person name="Floudas D."/>
            <person name="Copeland A."/>
            <person name="Barry K.W."/>
            <person name="Cichocki N."/>
            <person name="Veneault-Fourrey C."/>
            <person name="LaButti K."/>
            <person name="Lindquist E.A."/>
            <person name="Lipzen A."/>
            <person name="Lundell T."/>
            <person name="Morin E."/>
            <person name="Murat C."/>
            <person name="Sun H."/>
            <person name="Tunlid A."/>
            <person name="Henrissat B."/>
            <person name="Grigoriev I.V."/>
            <person name="Hibbett D.S."/>
            <person name="Martin F."/>
            <person name="Nordberg H.P."/>
            <person name="Cantor M.N."/>
            <person name="Hua S.X."/>
        </authorList>
    </citation>
    <scope>NUCLEOTIDE SEQUENCE [LARGE SCALE GENOMIC DNA]</scope>
    <source>
        <strain evidence="8 9">Zn</strain>
    </source>
</reference>
<name>A0A0C3D0P9_OIDMZ</name>
<dbReference type="EMBL" id="KN832887">
    <property type="protein sequence ID" value="KIM95487.1"/>
    <property type="molecule type" value="Genomic_DNA"/>
</dbReference>
<dbReference type="Gene3D" id="3.50.50.60">
    <property type="entry name" value="FAD/NAD(P)-binding domain"/>
    <property type="match status" value="1"/>
</dbReference>
<dbReference type="GO" id="GO:0004497">
    <property type="term" value="F:monooxygenase activity"/>
    <property type="evidence" value="ECO:0007669"/>
    <property type="project" value="UniProtKB-KW"/>
</dbReference>
<sequence length="437" mass="48239">MAPSLDAVSSLRIIIVGAGLGGLACAIALARRGHQVVVLEQAVELSEVGAGIQIPSNSARLLQSWGLGPFLDPHVVEPNGITFRRWESGNVIGYTKLVPDFRENFKAPYYVVHRAHFHAALHRRALELGVDVRVASRVVEYDLEAPSVKVETGEVFLADLVVAADGIKSIARKLVLGGFDTPPMATGFAAYRATVDVNKIKADQDVAWLLEKPSLNVWIGEGRHVMTYTIAAGQSFNMVLSHVDTTDPATWKQQNALSEMQREFLGWDPRLVKIINMIDKTLKWPLLSGSTLGTWIAPSKKVMIVGDAAHAMVPYMSQGAAMAVEDGGALATVLSLISDPTEIPAALGVFETERIKRTGQMRDASLLNGKLWHFPDGPEQRLRDESMLPEIEGRSFSWSANQWSDPVTQWWAYGYDAESEIEKAWTRQRKRGQYRRT</sequence>
<evidence type="ECO:0000256" key="5">
    <source>
        <dbReference type="ARBA" id="ARBA00023033"/>
    </source>
</evidence>
<keyword evidence="6" id="KW-0472">Membrane</keyword>
<gene>
    <name evidence="8" type="ORF">OIDMADRAFT_45296</name>
</gene>
<dbReference type="AlphaFoldDB" id="A0A0C3D0P9"/>
<dbReference type="InterPro" id="IPR050493">
    <property type="entry name" value="FAD-dep_Monooxygenase_BioMet"/>
</dbReference>
<dbReference type="Pfam" id="PF01494">
    <property type="entry name" value="FAD_binding_3"/>
    <property type="match status" value="1"/>
</dbReference>
<dbReference type="PRINTS" id="PR00420">
    <property type="entry name" value="RNGMNOXGNASE"/>
</dbReference>
<keyword evidence="4" id="KW-0560">Oxidoreductase</keyword>
<dbReference type="SUPFAM" id="SSF54373">
    <property type="entry name" value="FAD-linked reductases, C-terminal domain"/>
    <property type="match status" value="1"/>
</dbReference>
<evidence type="ECO:0000256" key="3">
    <source>
        <dbReference type="ARBA" id="ARBA00022827"/>
    </source>
</evidence>